<dbReference type="RefSeq" id="WP_175153678.1">
    <property type="nucleotide sequence ID" value="NZ_CADIKK010000058.1"/>
</dbReference>
<dbReference type="InterPro" id="IPR000847">
    <property type="entry name" value="LysR_HTH_N"/>
</dbReference>
<dbReference type="AlphaFoldDB" id="A0A6S7BPM0"/>
<dbReference type="Gene3D" id="3.40.190.290">
    <property type="match status" value="1"/>
</dbReference>
<dbReference type="Pfam" id="PF03466">
    <property type="entry name" value="LysR_substrate"/>
    <property type="match status" value="1"/>
</dbReference>
<dbReference type="Proteomes" id="UP000494365">
    <property type="component" value="Unassembled WGS sequence"/>
</dbReference>
<dbReference type="PANTHER" id="PTHR30537:SF35">
    <property type="entry name" value="TRANSCRIPTIONAL REGULATORY PROTEIN"/>
    <property type="match status" value="1"/>
</dbReference>
<dbReference type="CDD" id="cd08422">
    <property type="entry name" value="PBP2_CrgA_like"/>
    <property type="match status" value="1"/>
</dbReference>
<evidence type="ECO:0000313" key="6">
    <source>
        <dbReference type="EMBL" id="CAB3808454.1"/>
    </source>
</evidence>
<reference evidence="6 7" key="1">
    <citation type="submission" date="2020-04" db="EMBL/GenBank/DDBJ databases">
        <authorList>
            <person name="De Canck E."/>
        </authorList>
    </citation>
    <scope>NUCLEOTIDE SEQUENCE [LARGE SCALE GENOMIC DNA]</scope>
    <source>
        <strain evidence="6 7">LMG 28614</strain>
    </source>
</reference>
<feature type="domain" description="HTH lysR-type" evidence="5">
    <location>
        <begin position="1"/>
        <end position="59"/>
    </location>
</feature>
<evidence type="ECO:0000313" key="7">
    <source>
        <dbReference type="Proteomes" id="UP000494365"/>
    </source>
</evidence>
<dbReference type="InterPro" id="IPR005119">
    <property type="entry name" value="LysR_subst-bd"/>
</dbReference>
<evidence type="ECO:0000259" key="5">
    <source>
        <dbReference type="PROSITE" id="PS50931"/>
    </source>
</evidence>
<organism evidence="6 7">
    <name type="scientific">Paraburkholderia ultramafica</name>
    <dbReference type="NCBI Taxonomy" id="1544867"/>
    <lineage>
        <taxon>Bacteria</taxon>
        <taxon>Pseudomonadati</taxon>
        <taxon>Pseudomonadota</taxon>
        <taxon>Betaproteobacteria</taxon>
        <taxon>Burkholderiales</taxon>
        <taxon>Burkholderiaceae</taxon>
        <taxon>Paraburkholderia</taxon>
    </lineage>
</organism>
<keyword evidence="7" id="KW-1185">Reference proteome</keyword>
<dbReference type="PROSITE" id="PS50931">
    <property type="entry name" value="HTH_LYSR"/>
    <property type="match status" value="1"/>
</dbReference>
<protein>
    <submittedName>
        <fullName evidence="6">HTH-type transcriptional regulator PgrR</fullName>
    </submittedName>
</protein>
<dbReference type="PRINTS" id="PR00039">
    <property type="entry name" value="HTHLYSR"/>
</dbReference>
<evidence type="ECO:0000256" key="4">
    <source>
        <dbReference type="ARBA" id="ARBA00023163"/>
    </source>
</evidence>
<proteinExistence type="inferred from homology"/>
<keyword evidence="3" id="KW-0238">DNA-binding</keyword>
<dbReference type="PANTHER" id="PTHR30537">
    <property type="entry name" value="HTH-TYPE TRANSCRIPTIONAL REGULATOR"/>
    <property type="match status" value="1"/>
</dbReference>
<dbReference type="Pfam" id="PF00126">
    <property type="entry name" value="HTH_1"/>
    <property type="match status" value="1"/>
</dbReference>
<evidence type="ECO:0000256" key="1">
    <source>
        <dbReference type="ARBA" id="ARBA00009437"/>
    </source>
</evidence>
<dbReference type="InterPro" id="IPR036390">
    <property type="entry name" value="WH_DNA-bd_sf"/>
</dbReference>
<name>A0A6S7BPM0_9BURK</name>
<dbReference type="GO" id="GO:0006351">
    <property type="term" value="P:DNA-templated transcription"/>
    <property type="evidence" value="ECO:0007669"/>
    <property type="project" value="TreeGrafter"/>
</dbReference>
<dbReference type="EMBL" id="CADIKK010000058">
    <property type="protein sequence ID" value="CAB3808454.1"/>
    <property type="molecule type" value="Genomic_DNA"/>
</dbReference>
<evidence type="ECO:0000256" key="2">
    <source>
        <dbReference type="ARBA" id="ARBA00023015"/>
    </source>
</evidence>
<keyword evidence="2" id="KW-0805">Transcription regulation</keyword>
<dbReference type="InterPro" id="IPR058163">
    <property type="entry name" value="LysR-type_TF_proteobact-type"/>
</dbReference>
<keyword evidence="4" id="KW-0804">Transcription</keyword>
<dbReference type="InterPro" id="IPR036388">
    <property type="entry name" value="WH-like_DNA-bd_sf"/>
</dbReference>
<dbReference type="FunFam" id="1.10.10.10:FF:000001">
    <property type="entry name" value="LysR family transcriptional regulator"/>
    <property type="match status" value="1"/>
</dbReference>
<dbReference type="SUPFAM" id="SSF46785">
    <property type="entry name" value="Winged helix' DNA-binding domain"/>
    <property type="match status" value="1"/>
</dbReference>
<dbReference type="GO" id="GO:0003700">
    <property type="term" value="F:DNA-binding transcription factor activity"/>
    <property type="evidence" value="ECO:0007669"/>
    <property type="project" value="InterPro"/>
</dbReference>
<dbReference type="Gene3D" id="1.10.10.10">
    <property type="entry name" value="Winged helix-like DNA-binding domain superfamily/Winged helix DNA-binding domain"/>
    <property type="match status" value="1"/>
</dbReference>
<dbReference type="GO" id="GO:0043565">
    <property type="term" value="F:sequence-specific DNA binding"/>
    <property type="evidence" value="ECO:0007669"/>
    <property type="project" value="TreeGrafter"/>
</dbReference>
<sequence>MDHLETLRTFCTVVEMQSFTHAAHTLGVSKAVVSRAIAGLETRLGVRLFRRSTRHLSLTEAGDEFYAGCSRVVAELDELEAGTGQRAREPAGVLRLVAHTTAALLELPSLIAGFRARYPGVQLEVTLAERPVDLIKEAFDLGIVLPFMLTSELTITRALCRLPLAVVGSPSYIRGRKLPQRPEDLAAFRFVTILASISEPQLHFRRGCEDVAVPLEHEVSTNNAVLNKELVISGGGLGALPLTMIAKELDDGRLVQLLPEFEIVSGDAEIRLAYRERSLMTGKVRAFIDYATSYFDARAAQVGHAQRRRTAAVADNFQ</sequence>
<gene>
    <name evidence="6" type="primary">pgrR_17</name>
    <name evidence="6" type="ORF">LMG28614_06810</name>
</gene>
<accession>A0A6S7BPM0</accession>
<evidence type="ECO:0000256" key="3">
    <source>
        <dbReference type="ARBA" id="ARBA00023125"/>
    </source>
</evidence>
<comment type="similarity">
    <text evidence="1">Belongs to the LysR transcriptional regulatory family.</text>
</comment>
<dbReference type="SUPFAM" id="SSF53850">
    <property type="entry name" value="Periplasmic binding protein-like II"/>
    <property type="match status" value="1"/>
</dbReference>